<organism evidence="7 8">
    <name type="scientific">Rhodopirellula sallentina SM41</name>
    <dbReference type="NCBI Taxonomy" id="1263870"/>
    <lineage>
        <taxon>Bacteria</taxon>
        <taxon>Pseudomonadati</taxon>
        <taxon>Planctomycetota</taxon>
        <taxon>Planctomycetia</taxon>
        <taxon>Pirellulales</taxon>
        <taxon>Pirellulaceae</taxon>
        <taxon>Rhodopirellula</taxon>
    </lineage>
</organism>
<dbReference type="CDD" id="cd02980">
    <property type="entry name" value="TRX_Fd_family"/>
    <property type="match status" value="1"/>
</dbReference>
<keyword evidence="3" id="KW-0479">Metal-binding</keyword>
<dbReference type="Gene3D" id="3.40.50.11540">
    <property type="entry name" value="NADH-ubiquinone oxidoreductase 51kDa subunit"/>
    <property type="match status" value="1"/>
</dbReference>
<dbReference type="Pfam" id="PF10589">
    <property type="entry name" value="NADH_4Fe-4S"/>
    <property type="match status" value="1"/>
</dbReference>
<comment type="similarity">
    <text evidence="1">Belongs to the complex I 51 kDa subunit family.</text>
</comment>
<dbReference type="InterPro" id="IPR041921">
    <property type="entry name" value="NuoE_N"/>
</dbReference>
<dbReference type="InterPro" id="IPR011538">
    <property type="entry name" value="Nuo51_FMN-bd"/>
</dbReference>
<dbReference type="InterPro" id="IPR019575">
    <property type="entry name" value="Nuop51_4Fe4S-bd"/>
</dbReference>
<dbReference type="AlphaFoldDB" id="M5TRD7"/>
<dbReference type="SUPFAM" id="SSF140490">
    <property type="entry name" value="Nqo1C-terminal domain-like"/>
    <property type="match status" value="1"/>
</dbReference>
<dbReference type="SUPFAM" id="SSF142984">
    <property type="entry name" value="Nqo1 middle domain-like"/>
    <property type="match status" value="1"/>
</dbReference>
<evidence type="ECO:0000313" key="7">
    <source>
        <dbReference type="EMBL" id="EMI51737.1"/>
    </source>
</evidence>
<feature type="domain" description="4Fe-4S ferredoxin-type" evidence="6">
    <location>
        <begin position="790"/>
        <end position="819"/>
    </location>
</feature>
<dbReference type="PANTHER" id="PTHR43578">
    <property type="entry name" value="NADH-QUINONE OXIDOREDUCTASE SUBUNIT F"/>
    <property type="match status" value="1"/>
</dbReference>
<keyword evidence="7" id="KW-0830">Ubiquinone</keyword>
<keyword evidence="2" id="KW-0004">4Fe-4S</keyword>
<dbReference type="Gene3D" id="3.30.70.20">
    <property type="match status" value="1"/>
</dbReference>
<comment type="caution">
    <text evidence="7">The sequence shown here is derived from an EMBL/GenBank/DDBJ whole genome shotgun (WGS) entry which is preliminary data.</text>
</comment>
<dbReference type="GO" id="GO:0051539">
    <property type="term" value="F:4 iron, 4 sulfur cluster binding"/>
    <property type="evidence" value="ECO:0007669"/>
    <property type="project" value="UniProtKB-KW"/>
</dbReference>
<dbReference type="InterPro" id="IPR042128">
    <property type="entry name" value="NuoE_dom"/>
</dbReference>
<evidence type="ECO:0000256" key="1">
    <source>
        <dbReference type="ARBA" id="ARBA00007523"/>
    </source>
</evidence>
<evidence type="ECO:0000313" key="8">
    <source>
        <dbReference type="Proteomes" id="UP000011885"/>
    </source>
</evidence>
<evidence type="ECO:0000259" key="6">
    <source>
        <dbReference type="PROSITE" id="PS51379"/>
    </source>
</evidence>
<dbReference type="PATRIC" id="fig|1263870.3.peg.7233"/>
<evidence type="ECO:0000256" key="4">
    <source>
        <dbReference type="ARBA" id="ARBA00023004"/>
    </source>
</evidence>
<proteinExistence type="inferred from homology"/>
<dbReference type="InterPro" id="IPR017900">
    <property type="entry name" value="4Fe4S_Fe_S_CS"/>
</dbReference>
<dbReference type="Proteomes" id="UP000011885">
    <property type="component" value="Unassembled WGS sequence"/>
</dbReference>
<keyword evidence="8" id="KW-1185">Reference proteome</keyword>
<keyword evidence="5" id="KW-0411">Iron-sulfur</keyword>
<dbReference type="Gene3D" id="3.10.20.600">
    <property type="match status" value="1"/>
</dbReference>
<dbReference type="PROSITE" id="PS51379">
    <property type="entry name" value="4FE4S_FER_2"/>
    <property type="match status" value="2"/>
</dbReference>
<protein>
    <submittedName>
        <fullName evidence="7">NADH:ubiquinone oxidoreductase, NADH-binding 51 kD subunit</fullName>
    </submittedName>
</protein>
<dbReference type="SUPFAM" id="SSF52833">
    <property type="entry name" value="Thioredoxin-like"/>
    <property type="match status" value="2"/>
</dbReference>
<dbReference type="GO" id="GO:0046872">
    <property type="term" value="F:metal ion binding"/>
    <property type="evidence" value="ECO:0007669"/>
    <property type="project" value="UniProtKB-KW"/>
</dbReference>
<dbReference type="PROSITE" id="PS00198">
    <property type="entry name" value="4FE4S_FER_1"/>
    <property type="match status" value="1"/>
</dbReference>
<evidence type="ECO:0000256" key="3">
    <source>
        <dbReference type="ARBA" id="ARBA00022723"/>
    </source>
</evidence>
<dbReference type="FunFam" id="3.40.50.11540:FF:000001">
    <property type="entry name" value="NADH dehydrogenase [ubiquinone] flavoprotein 1, mitochondrial"/>
    <property type="match status" value="1"/>
</dbReference>
<dbReference type="Pfam" id="PF01512">
    <property type="entry name" value="Complex1_51K"/>
    <property type="match status" value="1"/>
</dbReference>
<evidence type="ECO:0000256" key="5">
    <source>
        <dbReference type="ARBA" id="ARBA00023014"/>
    </source>
</evidence>
<name>M5TRD7_9BACT</name>
<dbReference type="SMART" id="SM00928">
    <property type="entry name" value="NADH_4Fe-4S"/>
    <property type="match status" value="1"/>
</dbReference>
<feature type="domain" description="4Fe-4S ferredoxin-type" evidence="6">
    <location>
        <begin position="761"/>
        <end position="789"/>
    </location>
</feature>
<evidence type="ECO:0000256" key="2">
    <source>
        <dbReference type="ARBA" id="ARBA00022485"/>
    </source>
</evidence>
<accession>M5TRD7</accession>
<dbReference type="Pfam" id="PF01257">
    <property type="entry name" value="2Fe-2S_thioredx"/>
    <property type="match status" value="1"/>
</dbReference>
<gene>
    <name evidence="7" type="ORF">RSSM_06820</name>
</gene>
<dbReference type="InterPro" id="IPR036249">
    <property type="entry name" value="Thioredoxin-like_sf"/>
</dbReference>
<dbReference type="CDD" id="cd03064">
    <property type="entry name" value="TRX_Fd_NuoE"/>
    <property type="match status" value="1"/>
</dbReference>
<dbReference type="Gene3D" id="6.10.250.1450">
    <property type="match status" value="1"/>
</dbReference>
<dbReference type="Gene3D" id="3.40.30.10">
    <property type="entry name" value="Glutaredoxin"/>
    <property type="match status" value="2"/>
</dbReference>
<reference evidence="7 8" key="1">
    <citation type="journal article" date="2013" name="Mar. Genomics">
        <title>Expression of sulfatases in Rhodopirellula baltica and the diversity of sulfatases in the genus Rhodopirellula.</title>
        <authorList>
            <person name="Wegner C.E."/>
            <person name="Richter-Heitmann T."/>
            <person name="Klindworth A."/>
            <person name="Klockow C."/>
            <person name="Richter M."/>
            <person name="Achstetter T."/>
            <person name="Glockner F.O."/>
            <person name="Harder J."/>
        </authorList>
    </citation>
    <scope>NUCLEOTIDE SEQUENCE [LARGE SCALE GENOMIC DNA]</scope>
    <source>
        <strain evidence="7 8">SM41</strain>
    </source>
</reference>
<dbReference type="OrthoDB" id="9761899at2"/>
<dbReference type="InterPro" id="IPR017896">
    <property type="entry name" value="4Fe4S_Fe-S-bd"/>
</dbReference>
<dbReference type="Pfam" id="PF14697">
    <property type="entry name" value="Fer4_21"/>
    <property type="match status" value="1"/>
</dbReference>
<dbReference type="Gene3D" id="1.10.10.1590">
    <property type="entry name" value="NADH-quinone oxidoreductase subunit E"/>
    <property type="match status" value="1"/>
</dbReference>
<dbReference type="InterPro" id="IPR037207">
    <property type="entry name" value="Nuop51_4Fe4S-bd_sf"/>
</dbReference>
<dbReference type="PANTHER" id="PTHR43578:SF3">
    <property type="entry name" value="NADH-QUINONE OXIDOREDUCTASE SUBUNIT F"/>
    <property type="match status" value="1"/>
</dbReference>
<dbReference type="SUPFAM" id="SSF142019">
    <property type="entry name" value="Nqo1 FMN-binding domain-like"/>
    <property type="match status" value="1"/>
</dbReference>
<keyword evidence="4" id="KW-0408">Iron</keyword>
<sequence>MNETTSESRNGTCDDLASTQCDVDLAFVESAVTQNGRGVEAVIPILQAIQTEYRYLPDAALRRVCELTQIAPSTIKGVSTFYTQFRHRPMGKHAIQVCRGTACHVKGADLIEEAIALHLGLKPGEDTDGRGQFTIEPVACLGCCTLAPVVQIDEATYGRLTPQSVPATVRGFARQSAEQKTARRDLRNRNRSANAVSVGEIRVGLGSCCVAQGSGHVFDKVQDVVSSIGAAADVKRVGCVGMCHQTPLLETVQSDGTSRLYCHVQAEQVEQIVLQNFQPSGLGARMRTSWSKWVAGLYGRENGADALVEAVSPQEGPVCEFLGPQKRIATESCGDIDPLDLDEYRRHDGFVALKQCLNDLSRGATGETTGEITGEAIIDEIEKSGLRGRGGAGFPSAIKWRTVRGVTAETKYVICNGDEGDPGAFMDRMILESFPYRVIEGMAIAAIAAGAHQGYFYIRAEYPLAVQRIRHAIAECEAAGLLGDSILGTDYSLHFSVKEGAGAFICGEETALIHSIEGGRGTPRLRPPFPAESGLWEKPTLINNVETLSLVPWILRHGGDAFAKFGTETSKGTKVFALAGKIQRGGLIEVPMGVTIRQIVDQIGGGVPNGRRFKAVQIGGPSGGCVPASLADTPVDYEALRDVGAIMGSGGMVVLDDSDCMVDIARYFLRFTQDQSCGKCTYCRVGTKRMLEILERICKGQAKKKDLVLLEELCHSVSSGSLCGLGKTAPNPVLSTLQYFRDEYEAHINGHCPAGKCKDLIAYHINDSCIGCTLCAQHCPVDAIPAVPYSQHVVDVDRCTACDTCRVVCPENAVEVVRR</sequence>
<dbReference type="Gene3D" id="1.20.1440.230">
    <property type="entry name" value="NADH-ubiquinone oxidoreductase 51kDa subunit, iron-sulphur binding domain"/>
    <property type="match status" value="1"/>
</dbReference>
<dbReference type="InterPro" id="IPR037225">
    <property type="entry name" value="Nuo51_FMN-bd_sf"/>
</dbReference>
<dbReference type="RefSeq" id="WP_008689481.1">
    <property type="nucleotide sequence ID" value="NZ_ANOH01000488.1"/>
</dbReference>
<dbReference type="EMBL" id="ANOH01000488">
    <property type="protein sequence ID" value="EMI51737.1"/>
    <property type="molecule type" value="Genomic_DNA"/>
</dbReference>
<dbReference type="SUPFAM" id="SSF54862">
    <property type="entry name" value="4Fe-4S ferredoxins"/>
    <property type="match status" value="1"/>
</dbReference>
<dbReference type="FunFam" id="1.20.1440.230:FF:000001">
    <property type="entry name" value="Mitochondrial NADH dehydrogenase flavoprotein 1"/>
    <property type="match status" value="1"/>
</dbReference>